<name>A0A1H5XPW5_9ACTN</name>
<evidence type="ECO:0000256" key="1">
    <source>
        <dbReference type="SAM" id="Coils"/>
    </source>
</evidence>
<evidence type="ECO:0000313" key="2">
    <source>
        <dbReference type="EMBL" id="SEG13799.1"/>
    </source>
</evidence>
<gene>
    <name evidence="2" type="ORF">SAMN04489712_103355</name>
</gene>
<dbReference type="EMBL" id="FNVO01000003">
    <property type="protein sequence ID" value="SEG13799.1"/>
    <property type="molecule type" value="Genomic_DNA"/>
</dbReference>
<keyword evidence="1" id="KW-0175">Coiled coil</keyword>
<evidence type="ECO:0008006" key="4">
    <source>
        <dbReference type="Google" id="ProtNLM"/>
    </source>
</evidence>
<evidence type="ECO:0000313" key="3">
    <source>
        <dbReference type="Proteomes" id="UP000236723"/>
    </source>
</evidence>
<proteinExistence type="predicted"/>
<dbReference type="Proteomes" id="UP000236723">
    <property type="component" value="Unassembled WGS sequence"/>
</dbReference>
<accession>A0A1H5XPW5</accession>
<dbReference type="RefSeq" id="WP_103937282.1">
    <property type="nucleotide sequence ID" value="NZ_FNVO01000003.1"/>
</dbReference>
<reference evidence="3" key="1">
    <citation type="submission" date="2016-10" db="EMBL/GenBank/DDBJ databases">
        <authorList>
            <person name="Varghese N."/>
            <person name="Submissions S."/>
        </authorList>
    </citation>
    <scope>NUCLEOTIDE SEQUENCE [LARGE SCALE GENOMIC DNA]</scope>
    <source>
        <strain evidence="3">DSM 43163</strain>
    </source>
</reference>
<dbReference type="OrthoDB" id="67304at2"/>
<sequence length="205" mass="22323">MAISDRLVRYLGSTKNLVGSACGLAGLGLHAAGMTGSSWPFVVAGLYAAGALAAPPERVTLVVAGAEDEIERLRADLDRLVERVAAHAGRMPPPAMVRLKEIRDTLDDLLARPDPLAADPRARQELIRAVRTDLPAGFETYLNLPGWFAAGRGRTTRRTAADELVAQLDLIAEHVTELAGRLLEAEAQRMRDQTRRLRDRSRRDA</sequence>
<organism evidence="2 3">
    <name type="scientific">Thermomonospora echinospora</name>
    <dbReference type="NCBI Taxonomy" id="1992"/>
    <lineage>
        <taxon>Bacteria</taxon>
        <taxon>Bacillati</taxon>
        <taxon>Actinomycetota</taxon>
        <taxon>Actinomycetes</taxon>
        <taxon>Streptosporangiales</taxon>
        <taxon>Thermomonosporaceae</taxon>
        <taxon>Thermomonospora</taxon>
    </lineage>
</organism>
<protein>
    <recommendedName>
        <fullName evidence="4">5-bromo-4-chloroindolyl phosphate hydrolysis protein</fullName>
    </recommendedName>
</protein>
<keyword evidence="3" id="KW-1185">Reference proteome</keyword>
<feature type="coiled-coil region" evidence="1">
    <location>
        <begin position="63"/>
        <end position="90"/>
    </location>
</feature>
<dbReference type="AlphaFoldDB" id="A0A1H5XPW5"/>